<feature type="transmembrane region" description="Helical" evidence="6">
    <location>
        <begin position="265"/>
        <end position="284"/>
    </location>
</feature>
<name>A0ABU1KAP7_9FLAO</name>
<dbReference type="PANTHER" id="PTHR33406:SF13">
    <property type="entry name" value="MEMBRANE PROTEIN YDFJ"/>
    <property type="match status" value="1"/>
</dbReference>
<dbReference type="PROSITE" id="PS50156">
    <property type="entry name" value="SSD"/>
    <property type="match status" value="1"/>
</dbReference>
<proteinExistence type="predicted"/>
<feature type="domain" description="SSD" evidence="7">
    <location>
        <begin position="289"/>
        <end position="408"/>
    </location>
</feature>
<dbReference type="EMBL" id="JAVDQA010000007">
    <property type="protein sequence ID" value="MDR6301663.1"/>
    <property type="molecule type" value="Genomic_DNA"/>
</dbReference>
<evidence type="ECO:0000256" key="2">
    <source>
        <dbReference type="ARBA" id="ARBA00022475"/>
    </source>
</evidence>
<feature type="transmembrane region" description="Helical" evidence="6">
    <location>
        <begin position="291"/>
        <end position="311"/>
    </location>
</feature>
<feature type="transmembrane region" description="Helical" evidence="6">
    <location>
        <begin position="317"/>
        <end position="335"/>
    </location>
</feature>
<keyword evidence="3 6" id="KW-0812">Transmembrane</keyword>
<evidence type="ECO:0000256" key="3">
    <source>
        <dbReference type="ARBA" id="ARBA00022692"/>
    </source>
</evidence>
<organism evidence="8 9">
    <name type="scientific">Mesonia maritima</name>
    <dbReference type="NCBI Taxonomy" id="1793873"/>
    <lineage>
        <taxon>Bacteria</taxon>
        <taxon>Pseudomonadati</taxon>
        <taxon>Bacteroidota</taxon>
        <taxon>Flavobacteriia</taxon>
        <taxon>Flavobacteriales</taxon>
        <taxon>Flavobacteriaceae</taxon>
        <taxon>Mesonia</taxon>
    </lineage>
</organism>
<feature type="transmembrane region" description="Helical" evidence="6">
    <location>
        <begin position="356"/>
        <end position="377"/>
    </location>
</feature>
<evidence type="ECO:0000256" key="6">
    <source>
        <dbReference type="SAM" id="Phobius"/>
    </source>
</evidence>
<comment type="subcellular location">
    <subcellularLocation>
        <location evidence="1">Cell membrane</location>
        <topology evidence="1">Multi-pass membrane protein</topology>
    </subcellularLocation>
</comment>
<keyword evidence="9" id="KW-1185">Reference proteome</keyword>
<evidence type="ECO:0000313" key="8">
    <source>
        <dbReference type="EMBL" id="MDR6301663.1"/>
    </source>
</evidence>
<dbReference type="RefSeq" id="WP_309729279.1">
    <property type="nucleotide sequence ID" value="NZ_JAVDQA010000007.1"/>
</dbReference>
<feature type="transmembrane region" description="Helical" evidence="6">
    <location>
        <begin position="433"/>
        <end position="449"/>
    </location>
</feature>
<protein>
    <recommendedName>
        <fullName evidence="7">SSD domain-containing protein</fullName>
    </recommendedName>
</protein>
<evidence type="ECO:0000259" key="7">
    <source>
        <dbReference type="PROSITE" id="PS50156"/>
    </source>
</evidence>
<comment type="caution">
    <text evidence="8">The sequence shown here is derived from an EMBL/GenBank/DDBJ whole genome shotgun (WGS) entry which is preliminary data.</text>
</comment>
<dbReference type="InterPro" id="IPR050545">
    <property type="entry name" value="Mycobact_MmpL"/>
</dbReference>
<evidence type="ECO:0000256" key="1">
    <source>
        <dbReference type="ARBA" id="ARBA00004651"/>
    </source>
</evidence>
<dbReference type="InterPro" id="IPR000731">
    <property type="entry name" value="SSD"/>
</dbReference>
<dbReference type="InterPro" id="IPR004869">
    <property type="entry name" value="MMPL_dom"/>
</dbReference>
<feature type="transmembrane region" description="Helical" evidence="6">
    <location>
        <begin position="660"/>
        <end position="676"/>
    </location>
</feature>
<feature type="transmembrane region" description="Helical" evidence="6">
    <location>
        <begin position="749"/>
        <end position="768"/>
    </location>
</feature>
<evidence type="ECO:0000256" key="5">
    <source>
        <dbReference type="ARBA" id="ARBA00023136"/>
    </source>
</evidence>
<evidence type="ECO:0000256" key="4">
    <source>
        <dbReference type="ARBA" id="ARBA00022989"/>
    </source>
</evidence>
<accession>A0ABU1KAP7</accession>
<dbReference type="Gene3D" id="1.20.1640.10">
    <property type="entry name" value="Multidrug efflux transporter AcrB transmembrane domain"/>
    <property type="match status" value="2"/>
</dbReference>
<dbReference type="PANTHER" id="PTHR33406">
    <property type="entry name" value="MEMBRANE PROTEIN MJ1562-RELATED"/>
    <property type="match status" value="1"/>
</dbReference>
<dbReference type="Pfam" id="PF03176">
    <property type="entry name" value="MMPL"/>
    <property type="match status" value="2"/>
</dbReference>
<feature type="transmembrane region" description="Helical" evidence="6">
    <location>
        <begin position="383"/>
        <end position="402"/>
    </location>
</feature>
<evidence type="ECO:0000313" key="9">
    <source>
        <dbReference type="Proteomes" id="UP001257659"/>
    </source>
</evidence>
<feature type="transmembrane region" description="Helical" evidence="6">
    <location>
        <begin position="709"/>
        <end position="728"/>
    </location>
</feature>
<dbReference type="SUPFAM" id="SSF82866">
    <property type="entry name" value="Multidrug efflux transporter AcrB transmembrane domain"/>
    <property type="match status" value="2"/>
</dbReference>
<feature type="transmembrane region" description="Helical" evidence="6">
    <location>
        <begin position="683"/>
        <end position="703"/>
    </location>
</feature>
<keyword evidence="4 6" id="KW-1133">Transmembrane helix</keyword>
<feature type="transmembrane region" description="Helical" evidence="6">
    <location>
        <begin position="774"/>
        <end position="799"/>
    </location>
</feature>
<keyword evidence="2" id="KW-1003">Cell membrane</keyword>
<gene>
    <name evidence="8" type="ORF">GGR31_002333</name>
</gene>
<dbReference type="Proteomes" id="UP001257659">
    <property type="component" value="Unassembled WGS sequence"/>
</dbReference>
<reference evidence="8 9" key="1">
    <citation type="submission" date="2023-07" db="EMBL/GenBank/DDBJ databases">
        <title>Genomic Encyclopedia of Type Strains, Phase IV (KMG-IV): sequencing the most valuable type-strain genomes for metagenomic binning, comparative biology and taxonomic classification.</title>
        <authorList>
            <person name="Goeker M."/>
        </authorList>
    </citation>
    <scope>NUCLEOTIDE SEQUENCE [LARGE SCALE GENOMIC DNA]</scope>
    <source>
        <strain evidence="8 9">DSM 102814</strain>
    </source>
</reference>
<keyword evidence="5 6" id="KW-0472">Membrane</keyword>
<sequence length="807" mass="91505">MSRFFIKLYHVIQQRKMASLVVFLLLIIVFGFSASKLHFKEDITALIPDNEQAEEMQEILKTVSFSDKIIVNISSEEKNKDSLVSVAEEFLTNLANDSLIKKIQGKVSSTQMNETYNFVQQNLPFFLNENDYKIIEQRLAKDSVENRLQGIYKSLLSPAGSFTKKYALNDPLQITSLGLNKFKQLRVGEEYELYQNFLFANNCKNLLLFLTPNFENTNAEKAELLVEKLTEISSNIAKKHTSVKISLFGSVFYSVANAKQIKADIQFTVGIAFFILLLILIFFYRKIYIPFVLFLPSLLGALTALAFIYFFQQEISLISLGIGAVLIGISIDYGLHVLTHYRNHQNIKKLYKEVSIAIIMSSLTTATAFICLLFLKSKALNDLGIFAAISVVFAAFFSLVIIPQLYKKSAVKKVASKTIFDRLASYPFERSKIIIGLLVAAFIFGLFVFQKVKFNEDLSTLNYEPEELAAAKNQLSDITFQDKKTLYVIAYGNSFNESLEANKTLANRLEKLKNKETILSYSGIGEVVLPENIQDKKIKRWNSFWNENHTQNLIEEINKTGKNLGLNAKAFSGFQELIGKNYAPISLEEFRKVETLSIDEFISTNKAQDFYTIISSVKLEEEKINDFKAEFKNDKALKIIDRQGFNQDLLSGLKEHFNSLLGYSFAAVFLILLLFYRNFKLSIITLFPIGITWIIALGMMYLLEIQFNIFNIIISTFIFGLGVDYSIFMTNGLRQQLKNKECALTTHKTSIILSVITTLLGMGALIFAKHPALHSIALISIIGILTAVLVSFALQPFIFKILMKKHA</sequence>